<accession>A0A975ETZ0</accession>
<evidence type="ECO:0000256" key="2">
    <source>
        <dbReference type="SAM" id="SignalP"/>
    </source>
</evidence>
<keyword evidence="1 2" id="KW-0732">Signal</keyword>
<dbReference type="InterPro" id="IPR005653">
    <property type="entry name" value="OstA-like_N"/>
</dbReference>
<feature type="signal peptide" evidence="2">
    <location>
        <begin position="1"/>
        <end position="20"/>
    </location>
</feature>
<dbReference type="GO" id="GO:0015920">
    <property type="term" value="P:lipopolysaccharide transport"/>
    <property type="evidence" value="ECO:0007669"/>
    <property type="project" value="TreeGrafter"/>
</dbReference>
<dbReference type="GO" id="GO:0030288">
    <property type="term" value="C:outer membrane-bounded periplasmic space"/>
    <property type="evidence" value="ECO:0007669"/>
    <property type="project" value="TreeGrafter"/>
</dbReference>
<sequence>MRHFVFAIALCLASAATVSAQEFKVDFGVSTSDRDAPIEVSANALSVDQTTGKAIFDGDVEITQGNMRLTAALVNVVYDEAGNKIAQLLASGGVNIESGKDSAEADTAEYDVESGVIRMAGNVALLQQGTRITAGKMDVNLNDNTAAFHGRVRTVLQPGNN</sequence>
<dbReference type="PANTHER" id="PTHR36504:SF1">
    <property type="entry name" value="LIPOPOLYSACCHARIDE EXPORT SYSTEM PROTEIN LPTA"/>
    <property type="match status" value="1"/>
</dbReference>
<evidence type="ECO:0000259" key="3">
    <source>
        <dbReference type="Pfam" id="PF03968"/>
    </source>
</evidence>
<dbReference type="Gene3D" id="2.60.450.10">
    <property type="entry name" value="Lipopolysaccharide (LPS) transport protein A like domain"/>
    <property type="match status" value="1"/>
</dbReference>
<gene>
    <name evidence="4" type="primary">lptC</name>
    <name evidence="4" type="ORF">HZ995_05835</name>
</gene>
<dbReference type="EMBL" id="CP060010">
    <property type="protein sequence ID" value="QTN37026.1"/>
    <property type="molecule type" value="Genomic_DNA"/>
</dbReference>
<evidence type="ECO:0000256" key="1">
    <source>
        <dbReference type="ARBA" id="ARBA00022729"/>
    </source>
</evidence>
<dbReference type="InterPro" id="IPR052037">
    <property type="entry name" value="LPS_export_LptA"/>
</dbReference>
<feature type="domain" description="Organic solvent tolerance-like N-terminal" evidence="3">
    <location>
        <begin position="39"/>
        <end position="143"/>
    </location>
</feature>
<proteinExistence type="predicted"/>
<reference evidence="4" key="1">
    <citation type="submission" date="2020-07" db="EMBL/GenBank/DDBJ databases">
        <title>Genome sequences of bacteria associated with the marine, planktonic diatom Thalassiosira profunda strain ECT2AJA-044.</title>
        <authorList>
            <person name="Gargas C.B."/>
            <person name="Roberts W.R."/>
            <person name="Alverson A.J."/>
        </authorList>
    </citation>
    <scope>NUCLEOTIDE SEQUENCE</scope>
    <source>
        <strain evidence="4">ECT2AJA-044</strain>
    </source>
</reference>
<dbReference type="Proteomes" id="UP000665026">
    <property type="component" value="Chromosome"/>
</dbReference>
<dbReference type="PANTHER" id="PTHR36504">
    <property type="entry name" value="LIPOPOLYSACCHARIDE EXPORT SYSTEM PROTEIN LPTA"/>
    <property type="match status" value="1"/>
</dbReference>
<dbReference type="GO" id="GO:0017089">
    <property type="term" value="F:glycolipid transfer activity"/>
    <property type="evidence" value="ECO:0007669"/>
    <property type="project" value="TreeGrafter"/>
</dbReference>
<protein>
    <submittedName>
        <fullName evidence="4">LPS export ABC transporter periplasmic protein LptC</fullName>
    </submittedName>
</protein>
<dbReference type="GO" id="GO:0009279">
    <property type="term" value="C:cell outer membrane"/>
    <property type="evidence" value="ECO:0007669"/>
    <property type="project" value="TreeGrafter"/>
</dbReference>
<dbReference type="Pfam" id="PF03968">
    <property type="entry name" value="LptD_N"/>
    <property type="match status" value="1"/>
</dbReference>
<dbReference type="KEGG" id="cact:HZ995_05835"/>
<name>A0A975ETZ0_9RHOB</name>
<evidence type="ECO:0000313" key="5">
    <source>
        <dbReference type="Proteomes" id="UP000665026"/>
    </source>
</evidence>
<evidence type="ECO:0000313" key="4">
    <source>
        <dbReference type="EMBL" id="QTN37026.1"/>
    </source>
</evidence>
<feature type="chain" id="PRO_5037547696" evidence="2">
    <location>
        <begin position="21"/>
        <end position="161"/>
    </location>
</feature>
<dbReference type="AlphaFoldDB" id="A0A975ETZ0"/>
<dbReference type="RefSeq" id="WP_209357721.1">
    <property type="nucleotide sequence ID" value="NZ_CP060010.1"/>
</dbReference>
<organism evidence="4 5">
    <name type="scientific">Cognatishimia activa</name>
    <dbReference type="NCBI Taxonomy" id="1715691"/>
    <lineage>
        <taxon>Bacteria</taxon>
        <taxon>Pseudomonadati</taxon>
        <taxon>Pseudomonadota</taxon>
        <taxon>Alphaproteobacteria</taxon>
        <taxon>Rhodobacterales</taxon>
        <taxon>Paracoccaceae</taxon>
        <taxon>Cognatishimia</taxon>
    </lineage>
</organism>